<reference evidence="1" key="1">
    <citation type="submission" date="2021-04" db="EMBL/GenBank/DDBJ databases">
        <title>Genomic sequence of Actinosynnema pretiosum subsp. pretiosum ATCC 31280 (C-14919).</title>
        <authorList>
            <person name="Bai L."/>
            <person name="Wang X."/>
            <person name="Xiao Y."/>
        </authorList>
    </citation>
    <scope>NUCLEOTIDE SEQUENCE</scope>
    <source>
        <strain evidence="1">ATCC 31280</strain>
    </source>
</reference>
<evidence type="ECO:0000313" key="1">
    <source>
        <dbReference type="EMBL" id="QUF05764.1"/>
    </source>
</evidence>
<sequence length="912" mass="94257">MGERDRALDFLSAVVRDALDLEFTDELLERRTRLAARRLRRLAEPDLLGDREARRVLGLYHWLRAEARRSRRELRKAVALLLPVARDAPETLPTSVLDLLARLGVQRQRPVRRPAPPPLSEPVANARDQAGTFAAESAALLEAFTASGSGQTLAKAVELSRAALASTPREDPRRAVIATAHSTALRMLHAVTGDPALLREAAGAARAGVASAGDTAESARALTALHSALGALFEATGDLTPLRESARAARSALEVAPEGPDRVAALAGAAERQRVLAELTGDVGALAEAEGNARAALELGAADDPDLLAGLADALRARFAATGDLEALREAVDLDHDAVASTPDGHVRLPGRMINYVTSRRLLAVRTGDPELLRAATDDGRLAAERAPDHLQRGVALAQAGSALIVLADWSGDTALLREAAALCRESARVAPERHRAESWALLCAALTGLHERTGDVRALGEAVAAGREAVAATPEWHVRHTSRAGALAVALDRVHALPEDERVLAQAVPGSGGVPAVGDGAGDRGAVGDGLGRSWVLSALGGARFADFQRSGDLEALAESVDSLRRALVEPADELSAARSRYRFGVAALALAARADAPELLVEALEALEDTGSAAPPTRFAAAVVAAGARVALGQSERALELVEGAVGQLPLLAALDLAREDAAAQAVGHGGFAAVAGAAALACGRPERAVELVQLVGDALVGAEAPPVVPGPVAHVFCGPTGGRALLVRPGRAVVALVLPGVAHAELVARGEALAAAVEGEDTESQRAVEVVLAWLWTAVARPVLDALGPHGRELPRLWWRPVGGLARLPLHAAGVPGGESALDRVVSSYVPAGRAGGVGWVVGALWPVDAVVATEVVESAHRAAAVAGAAGAPAASEAAARAVHAVVREHRAAYPDLPLRWAGHVHTGW</sequence>
<evidence type="ECO:0000313" key="2">
    <source>
        <dbReference type="Proteomes" id="UP000677152"/>
    </source>
</evidence>
<gene>
    <name evidence="1" type="ORF">KCV87_06675</name>
</gene>
<dbReference type="AlphaFoldDB" id="A0AA45R5F1"/>
<dbReference type="EMBL" id="CP073249">
    <property type="protein sequence ID" value="QUF05764.1"/>
    <property type="molecule type" value="Genomic_DNA"/>
</dbReference>
<protein>
    <recommendedName>
        <fullName evidence="3">CHAT domain-containing protein</fullName>
    </recommendedName>
</protein>
<dbReference type="Proteomes" id="UP000677152">
    <property type="component" value="Chromosome"/>
</dbReference>
<name>A0AA45R5F1_9PSEU</name>
<proteinExistence type="predicted"/>
<organism evidence="1 2">
    <name type="scientific">Actinosynnema pretiosum subsp. pretiosum</name>
    <dbReference type="NCBI Taxonomy" id="103721"/>
    <lineage>
        <taxon>Bacteria</taxon>
        <taxon>Bacillati</taxon>
        <taxon>Actinomycetota</taxon>
        <taxon>Actinomycetes</taxon>
        <taxon>Pseudonocardiales</taxon>
        <taxon>Pseudonocardiaceae</taxon>
        <taxon>Actinosynnema</taxon>
    </lineage>
</organism>
<evidence type="ECO:0008006" key="3">
    <source>
        <dbReference type="Google" id="ProtNLM"/>
    </source>
</evidence>
<accession>A0AA45R5F1</accession>